<dbReference type="PROSITE" id="PS50975">
    <property type="entry name" value="ATP_GRASP"/>
    <property type="match status" value="1"/>
</dbReference>
<name>A0AAU7XH50_9HYPH</name>
<dbReference type="InterPro" id="IPR011761">
    <property type="entry name" value="ATP-grasp"/>
</dbReference>
<dbReference type="GO" id="GO:0008716">
    <property type="term" value="F:D-alanine-D-alanine ligase activity"/>
    <property type="evidence" value="ECO:0007669"/>
    <property type="project" value="TreeGrafter"/>
</dbReference>
<dbReference type="InterPro" id="IPR013815">
    <property type="entry name" value="ATP_grasp_subdomain_1"/>
</dbReference>
<dbReference type="GO" id="GO:0046872">
    <property type="term" value="F:metal ion binding"/>
    <property type="evidence" value="ECO:0007669"/>
    <property type="project" value="InterPro"/>
</dbReference>
<evidence type="ECO:0000256" key="1">
    <source>
        <dbReference type="PROSITE-ProRule" id="PRU00409"/>
    </source>
</evidence>
<protein>
    <submittedName>
        <fullName evidence="3">D-alanine:D-lactate ligase-like protein</fullName>
    </submittedName>
</protein>
<organism evidence="3">
    <name type="scientific">Methyloraptor flagellatus</name>
    <dbReference type="NCBI Taxonomy" id="3162530"/>
    <lineage>
        <taxon>Bacteria</taxon>
        <taxon>Pseudomonadati</taxon>
        <taxon>Pseudomonadota</taxon>
        <taxon>Alphaproteobacteria</taxon>
        <taxon>Hyphomicrobiales</taxon>
        <taxon>Ancalomicrobiaceae</taxon>
        <taxon>Methyloraptor</taxon>
    </lineage>
</organism>
<dbReference type="RefSeq" id="WP_407052009.1">
    <property type="nucleotide sequence ID" value="NZ_CP158568.1"/>
</dbReference>
<proteinExistence type="predicted"/>
<dbReference type="EMBL" id="CP158568">
    <property type="protein sequence ID" value="XBY46923.1"/>
    <property type="molecule type" value="Genomic_DNA"/>
</dbReference>
<evidence type="ECO:0000313" key="3">
    <source>
        <dbReference type="EMBL" id="XBY46923.1"/>
    </source>
</evidence>
<gene>
    <name evidence="3" type="ORF">ABS361_16775</name>
</gene>
<dbReference type="PANTHER" id="PTHR23132">
    <property type="entry name" value="D-ALANINE--D-ALANINE LIGASE"/>
    <property type="match status" value="1"/>
</dbReference>
<dbReference type="Gene3D" id="3.30.1490.20">
    <property type="entry name" value="ATP-grasp fold, A domain"/>
    <property type="match status" value="1"/>
</dbReference>
<dbReference type="KEGG" id="mflg:ABS361_16775"/>
<dbReference type="GO" id="GO:0005524">
    <property type="term" value="F:ATP binding"/>
    <property type="evidence" value="ECO:0007669"/>
    <property type="project" value="UniProtKB-UniRule"/>
</dbReference>
<evidence type="ECO:0000259" key="2">
    <source>
        <dbReference type="PROSITE" id="PS50975"/>
    </source>
</evidence>
<keyword evidence="1" id="KW-0067">ATP-binding</keyword>
<accession>A0AAU7XH50</accession>
<feature type="domain" description="ATP-grasp" evidence="2">
    <location>
        <begin position="127"/>
        <end position="347"/>
    </location>
</feature>
<dbReference type="PANTHER" id="PTHR23132:SF0">
    <property type="entry name" value="D-ALANINE-D-ALANINE LIGASE FAMILY"/>
    <property type="match status" value="1"/>
</dbReference>
<reference evidence="3" key="1">
    <citation type="submission" date="2024-06" db="EMBL/GenBank/DDBJ databases">
        <title>Methylostella associata gen. nov., sp. nov., a novel Ancalomicrobiaceae-affiliated facultatively methylotrophic bacteria that feed on methanotrophs of the genus Methylococcus.</title>
        <authorList>
            <person name="Saltykova V."/>
            <person name="Danilova O.V."/>
            <person name="Oshkin I.Y."/>
            <person name="Belova S.E."/>
            <person name="Pimenov N.V."/>
            <person name="Dedysh S.N."/>
        </authorList>
    </citation>
    <scope>NUCLEOTIDE SEQUENCE</scope>
    <source>
        <strain evidence="3">S20</strain>
    </source>
</reference>
<dbReference type="Gene3D" id="3.30.470.20">
    <property type="entry name" value="ATP-grasp fold, B domain"/>
    <property type="match status" value="1"/>
</dbReference>
<dbReference type="AlphaFoldDB" id="A0AAU7XH50"/>
<keyword evidence="1" id="KW-0547">Nucleotide-binding</keyword>
<sequence length="357" mass="38375">MADATLVLVHETEAACVDRLLRQGFRPEPAAEIASYLAQSTDLAPALPRLEAACAAHGLRFQAVTLDDFAFHPPRLDPARTVVWTLTDGIAYFAGSLAPALARFAGHATIGAEASVFALCQDKFRSGAVLSALGLPLPATALARNGEWLSPPEALAGASGYFVKPNRLGAKIGIWSDSRTDDLGHALELSRRIHAAYRDDAVVQAYVPGSNLRASFLDVDGRADLARMGIWTVETGADFQTMADSLALYGETGAAARAEGRYVEPTVTDLRVTAPAAAGEVAAIARRLMRGLDIRDVFSMDLRLSEEGRPTLIEFEICPGLPCFDFRSYVEAEWRMDLAEAMARTAARRLADISVRA</sequence>
<dbReference type="SUPFAM" id="SSF56059">
    <property type="entry name" value="Glutathione synthetase ATP-binding domain-like"/>
    <property type="match status" value="1"/>
</dbReference>
<keyword evidence="3" id="KW-0436">Ligase</keyword>